<evidence type="ECO:0000313" key="1">
    <source>
        <dbReference type="EMBL" id="KAB1064734.1"/>
    </source>
</evidence>
<keyword evidence="2" id="KW-1185">Reference proteome</keyword>
<name>A0A6N6MBL7_9FLAO</name>
<evidence type="ECO:0000313" key="2">
    <source>
        <dbReference type="Proteomes" id="UP000435357"/>
    </source>
</evidence>
<dbReference type="RefSeq" id="WP_151167053.1">
    <property type="nucleotide sequence ID" value="NZ_WACR01000004.1"/>
</dbReference>
<reference evidence="1 2" key="1">
    <citation type="submission" date="2019-09" db="EMBL/GenBank/DDBJ databases">
        <title>Genomes of Cryomorphaceae.</title>
        <authorList>
            <person name="Bowman J.P."/>
        </authorList>
    </citation>
    <scope>NUCLEOTIDE SEQUENCE [LARGE SCALE GENOMIC DNA]</scope>
    <source>
        <strain evidence="1 2">KCTC 52047</strain>
    </source>
</reference>
<protein>
    <submittedName>
        <fullName evidence="1">Uncharacterized protein</fullName>
    </submittedName>
</protein>
<organism evidence="1 2">
    <name type="scientific">Salibacter halophilus</name>
    <dbReference type="NCBI Taxonomy" id="1803916"/>
    <lineage>
        <taxon>Bacteria</taxon>
        <taxon>Pseudomonadati</taxon>
        <taxon>Bacteroidota</taxon>
        <taxon>Flavobacteriia</taxon>
        <taxon>Flavobacteriales</taxon>
        <taxon>Salibacteraceae</taxon>
        <taxon>Salibacter</taxon>
    </lineage>
</organism>
<comment type="caution">
    <text evidence="1">The sequence shown here is derived from an EMBL/GenBank/DDBJ whole genome shotgun (WGS) entry which is preliminary data.</text>
</comment>
<proteinExistence type="predicted"/>
<dbReference type="Proteomes" id="UP000435357">
    <property type="component" value="Unassembled WGS sequence"/>
</dbReference>
<dbReference type="AlphaFoldDB" id="A0A6N6MBL7"/>
<sequence length="260" mass="30526">MVDVEEELKILENSVRDIITFVLKKSLGDNWVSNLKISESRIGKWKERQVIEEKRLRSTFLDNRLIYYSDFYDLKGIIIKHWDDGLDSVFRDKKLITALLSLIEKYRDAHAHRRELFDYQKYLIKGISGEIRTTIMQYRGKKEDSEDFFPRIEAANDSLGNSISNPTYSQIIVNDGTVRVGEEIELKAYSTDPLGDKIEFSIERIGEENWSESNKRKLTFKHDDIGKTCDIQIKIKSKKDYHAYGDFDDFIQFRYVVIPS</sequence>
<dbReference type="EMBL" id="WACR01000004">
    <property type="protein sequence ID" value="KAB1064734.1"/>
    <property type="molecule type" value="Genomic_DNA"/>
</dbReference>
<dbReference type="OrthoDB" id="9811804at2"/>
<accession>A0A6N6MBL7</accession>
<gene>
    <name evidence="1" type="ORF">F3059_05100</name>
</gene>